<proteinExistence type="predicted"/>
<dbReference type="EMBL" id="WVTA01000010">
    <property type="protein sequence ID" value="KAK3203929.1"/>
    <property type="molecule type" value="Genomic_DNA"/>
</dbReference>
<gene>
    <name evidence="1" type="ORF">GRF29_106g1086277</name>
</gene>
<protein>
    <submittedName>
        <fullName evidence="1">Uncharacterized protein</fullName>
    </submittedName>
</protein>
<dbReference type="AlphaFoldDB" id="A0AAN6REB6"/>
<keyword evidence="2" id="KW-1185">Reference proteome</keyword>
<evidence type="ECO:0000313" key="2">
    <source>
        <dbReference type="Proteomes" id="UP001280581"/>
    </source>
</evidence>
<sequence>MESANTFKRSDAWTRSINFHATEIVILQYQCIDKKVDPVSAERLKMARELRRSQAIGNDPNLFAKVLYAKSCEWTRHHDAWGPRGFLHNCEADPPDKLSSLERFAAEIIVLEFQCVNLELAPHVFKSIVRQIDKLLARAMAFDETFETSKLVAMRRDWTAHWLSCSSIDYQGRLEYGMLNGVLMVGTTVMTRRSSDGQNEVIKDVEEVAENVKQTFEKAKEAHIPVIARQDV</sequence>
<organism evidence="1 2">
    <name type="scientific">Pseudopithomyces chartarum</name>
    <dbReference type="NCBI Taxonomy" id="1892770"/>
    <lineage>
        <taxon>Eukaryota</taxon>
        <taxon>Fungi</taxon>
        <taxon>Dikarya</taxon>
        <taxon>Ascomycota</taxon>
        <taxon>Pezizomycotina</taxon>
        <taxon>Dothideomycetes</taxon>
        <taxon>Pleosporomycetidae</taxon>
        <taxon>Pleosporales</taxon>
        <taxon>Massarineae</taxon>
        <taxon>Didymosphaeriaceae</taxon>
        <taxon>Pseudopithomyces</taxon>
    </lineage>
</organism>
<evidence type="ECO:0000313" key="1">
    <source>
        <dbReference type="EMBL" id="KAK3203929.1"/>
    </source>
</evidence>
<dbReference type="Proteomes" id="UP001280581">
    <property type="component" value="Unassembled WGS sequence"/>
</dbReference>
<accession>A0AAN6REB6</accession>
<comment type="caution">
    <text evidence="1">The sequence shown here is derived from an EMBL/GenBank/DDBJ whole genome shotgun (WGS) entry which is preliminary data.</text>
</comment>
<name>A0AAN6REB6_9PLEO</name>
<reference evidence="1 2" key="1">
    <citation type="submission" date="2021-02" db="EMBL/GenBank/DDBJ databases">
        <title>Genome assembly of Pseudopithomyces chartarum.</title>
        <authorList>
            <person name="Jauregui R."/>
            <person name="Singh J."/>
            <person name="Voisey C."/>
        </authorList>
    </citation>
    <scope>NUCLEOTIDE SEQUENCE [LARGE SCALE GENOMIC DNA]</scope>
    <source>
        <strain evidence="1 2">AGR01</strain>
    </source>
</reference>